<dbReference type="AlphaFoldDB" id="A0A364JZ30"/>
<proteinExistence type="predicted"/>
<dbReference type="Proteomes" id="UP000249453">
    <property type="component" value="Unassembled WGS sequence"/>
</dbReference>
<comment type="caution">
    <text evidence="1">The sequence shown here is derived from an EMBL/GenBank/DDBJ whole genome shotgun (WGS) entry which is preliminary data.</text>
</comment>
<reference evidence="1 2" key="1">
    <citation type="submission" date="2018-06" db="EMBL/GenBank/DDBJ databases">
        <title>Genomic Encyclopedia of Type Strains, Phase IV (KMG-IV): sequencing the most valuable type-strain genomes for metagenomic binning, comparative biology and taxonomic classification.</title>
        <authorList>
            <person name="Goeker M."/>
        </authorList>
    </citation>
    <scope>NUCLEOTIDE SEQUENCE [LARGE SCALE GENOMIC DNA]</scope>
    <source>
        <strain evidence="1 2">DSM 26720</strain>
    </source>
</reference>
<organism evidence="1 2">
    <name type="scientific">Falsochrobactrum ovis</name>
    <dbReference type="NCBI Taxonomy" id="1293442"/>
    <lineage>
        <taxon>Bacteria</taxon>
        <taxon>Pseudomonadati</taxon>
        <taxon>Pseudomonadota</taxon>
        <taxon>Alphaproteobacteria</taxon>
        <taxon>Hyphomicrobiales</taxon>
        <taxon>Brucellaceae</taxon>
        <taxon>Falsochrobactrum</taxon>
    </lineage>
</organism>
<evidence type="ECO:0000313" key="1">
    <source>
        <dbReference type="EMBL" id="RAK33968.1"/>
    </source>
</evidence>
<gene>
    <name evidence="1" type="ORF">C7374_101295</name>
</gene>
<accession>A0A364JZ30</accession>
<dbReference type="EMBL" id="QLMK01000001">
    <property type="protein sequence ID" value="RAK33968.1"/>
    <property type="molecule type" value="Genomic_DNA"/>
</dbReference>
<name>A0A364JZ30_9HYPH</name>
<evidence type="ECO:0000313" key="2">
    <source>
        <dbReference type="Proteomes" id="UP000249453"/>
    </source>
</evidence>
<protein>
    <submittedName>
        <fullName evidence="1">Uncharacterized protein</fullName>
    </submittedName>
</protein>
<keyword evidence="2" id="KW-1185">Reference proteome</keyword>
<sequence>MVKVDENRIANIDGLPWQLSLLPTGYVAPRLQLSLSRYRDVKCLTSYNWRWRS</sequence>